<evidence type="ECO:0000313" key="4">
    <source>
        <dbReference type="Proteomes" id="UP000397656"/>
    </source>
</evidence>
<dbReference type="AlphaFoldDB" id="A0A643FZB8"/>
<dbReference type="SUPFAM" id="SSF56059">
    <property type="entry name" value="Glutathione synthetase ATP-binding domain-like"/>
    <property type="match status" value="1"/>
</dbReference>
<protein>
    <submittedName>
        <fullName evidence="3">Acetate--CoA ligase family protein</fullName>
    </submittedName>
</protein>
<accession>A0A643FZB8</accession>
<dbReference type="EMBL" id="CP062804">
    <property type="protein sequence ID" value="QOT81203.1"/>
    <property type="molecule type" value="Genomic_DNA"/>
</dbReference>
<dbReference type="InterPro" id="IPR003781">
    <property type="entry name" value="CoA-bd"/>
</dbReference>
<dbReference type="GO" id="GO:0016874">
    <property type="term" value="F:ligase activity"/>
    <property type="evidence" value="ECO:0007669"/>
    <property type="project" value="UniProtKB-KW"/>
</dbReference>
<dbReference type="SUPFAM" id="SSF51735">
    <property type="entry name" value="NAD(P)-binding Rossmann-fold domains"/>
    <property type="match status" value="1"/>
</dbReference>
<dbReference type="SMART" id="SM00881">
    <property type="entry name" value="CoA_binding"/>
    <property type="match status" value="1"/>
</dbReference>
<gene>
    <name evidence="3" type="ORF">F7R26_028080</name>
</gene>
<dbReference type="SUPFAM" id="SSF52210">
    <property type="entry name" value="Succinyl-CoA synthetase domains"/>
    <property type="match status" value="2"/>
</dbReference>
<dbReference type="Pfam" id="PF13549">
    <property type="entry name" value="ATP-grasp_5"/>
    <property type="match status" value="1"/>
</dbReference>
<dbReference type="InterPro" id="IPR036291">
    <property type="entry name" value="NAD(P)-bd_dom_sf"/>
</dbReference>
<dbReference type="Gene3D" id="3.40.50.720">
    <property type="entry name" value="NAD(P)-binding Rossmann-like Domain"/>
    <property type="match status" value="1"/>
</dbReference>
<dbReference type="Gene3D" id="3.30.470.20">
    <property type="entry name" value="ATP-grasp fold, B domain"/>
    <property type="match status" value="1"/>
</dbReference>
<name>A0A643FZB8_9BURK</name>
<dbReference type="InterPro" id="IPR032875">
    <property type="entry name" value="Succ_CoA_lig_flav_dom"/>
</dbReference>
<evidence type="ECO:0000313" key="3">
    <source>
        <dbReference type="EMBL" id="QOT81203.1"/>
    </source>
</evidence>
<evidence type="ECO:0000256" key="1">
    <source>
        <dbReference type="PROSITE-ProRule" id="PRU00409"/>
    </source>
</evidence>
<dbReference type="PANTHER" id="PTHR42793">
    <property type="entry name" value="COA BINDING DOMAIN CONTAINING PROTEIN"/>
    <property type="match status" value="1"/>
</dbReference>
<dbReference type="PROSITE" id="PS50975">
    <property type="entry name" value="ATP_GRASP"/>
    <property type="match status" value="1"/>
</dbReference>
<dbReference type="Gene3D" id="3.40.50.261">
    <property type="entry name" value="Succinyl-CoA synthetase domains"/>
    <property type="match status" value="2"/>
</dbReference>
<reference evidence="3 4" key="1">
    <citation type="submission" date="2020-10" db="EMBL/GenBank/DDBJ databases">
        <title>Complete genome sequence of Cupriavidus basilensis CCUG 49340T.</title>
        <authorList>
            <person name="Salva-Serra F."/>
            <person name="Donoso R.A."/>
            <person name="Cho K.H."/>
            <person name="Yoo J.A."/>
            <person name="Lee K."/>
            <person name="Yoon S.-H."/>
            <person name="Perez-Pantoja D."/>
            <person name="Moore E.R.B."/>
        </authorList>
    </citation>
    <scope>NUCLEOTIDE SEQUENCE [LARGE SCALE GENOMIC DNA]</scope>
    <source>
        <strain evidence="4">CCUG 49340</strain>
    </source>
</reference>
<dbReference type="GO" id="GO:0005524">
    <property type="term" value="F:ATP binding"/>
    <property type="evidence" value="ECO:0007669"/>
    <property type="project" value="UniProtKB-UniRule"/>
</dbReference>
<feature type="domain" description="ATP-grasp" evidence="2">
    <location>
        <begin position="493"/>
        <end position="704"/>
    </location>
</feature>
<dbReference type="RefSeq" id="WP_150984561.1">
    <property type="nucleotide sequence ID" value="NZ_CP062804.1"/>
</dbReference>
<keyword evidence="1" id="KW-0547">Nucleotide-binding</keyword>
<dbReference type="GO" id="GO:0046872">
    <property type="term" value="F:metal ion binding"/>
    <property type="evidence" value="ECO:0007669"/>
    <property type="project" value="InterPro"/>
</dbReference>
<dbReference type="Pfam" id="PF13380">
    <property type="entry name" value="CoA_binding_2"/>
    <property type="match status" value="1"/>
</dbReference>
<dbReference type="InterPro" id="IPR016102">
    <property type="entry name" value="Succinyl-CoA_synth-like"/>
</dbReference>
<dbReference type="Proteomes" id="UP000397656">
    <property type="component" value="Chromosome 2"/>
</dbReference>
<sequence>MEADNADNALSAIARLVKPRSVAIIGASADAAKTAGRPVAYLKKHGFAGAIYPVNPKVGEIDGIRCYADIDALPEVPDVGIVLLGAQRAHLAVRELAALGTGAAIVLASGYSETGAEGARRQAELIEAAGAMRLLGPNTIGLVNLTDNIPLSASGALEMDHFPVGNIGVVSQSGGILGALLSRAAARGIGLSKLVSTSNEVDLDLADFIDYLADDEATRVIALYVESVRHPDRFRAAALKAARAGKPVVAFKIGRSEAGARAAVSHTGALAGADRMYDALFRQAGVIRAQTFADLLDMPAALATGRALRGKRVAILTSTGGAGTLVSDSLGLSGFETPAPDEATAQRLRALQQGDHAALDRNPIDVTLAGLQPDLLRGAIRALLDSPSYDAVAIIVGSSGLAMPDLMAGAIQECLPTSDKPVVAFVSPHAPQVASLLTARGVPAFSAPESCTAALSAMLRAGQWRETPDVPAPAAARITGELPHGALDEAAAKQLFARFGIPSVRERIVRNGQEASDAADALGARVVLKILSAEITHKSDVGGVAVNLTPQDIAARLSAMADDVRAHTGVVPQRFLVQEMVTGGVEMILGMHRDALGTAILLGMGGVTAELFKDTTMRMLPPAGGLSHNEALGMIQELKTWPLLDGFRGRPKADVAALADAIVAFSGMTAALGEQLVEAEINPVFVLPASQGVLAADGVVVMAG</sequence>
<keyword evidence="1" id="KW-0067">ATP-binding</keyword>
<keyword evidence="3" id="KW-0436">Ligase</keyword>
<proteinExistence type="predicted"/>
<dbReference type="InterPro" id="IPR013815">
    <property type="entry name" value="ATP_grasp_subdomain_1"/>
</dbReference>
<dbReference type="PANTHER" id="PTHR42793:SF4">
    <property type="entry name" value="BLL6376 PROTEIN"/>
    <property type="match status" value="1"/>
</dbReference>
<organism evidence="3 4">
    <name type="scientific">Cupriavidus basilensis</name>
    <dbReference type="NCBI Taxonomy" id="68895"/>
    <lineage>
        <taxon>Bacteria</taxon>
        <taxon>Pseudomonadati</taxon>
        <taxon>Pseudomonadota</taxon>
        <taxon>Betaproteobacteria</taxon>
        <taxon>Burkholderiales</taxon>
        <taxon>Burkholderiaceae</taxon>
        <taxon>Cupriavidus</taxon>
    </lineage>
</organism>
<evidence type="ECO:0000259" key="2">
    <source>
        <dbReference type="PROSITE" id="PS50975"/>
    </source>
</evidence>
<dbReference type="InterPro" id="IPR011761">
    <property type="entry name" value="ATP-grasp"/>
</dbReference>
<dbReference type="Pfam" id="PF13607">
    <property type="entry name" value="Succ_CoA_lig"/>
    <property type="match status" value="1"/>
</dbReference>
<dbReference type="GeneID" id="98404810"/>
<dbReference type="Gene3D" id="3.30.1490.20">
    <property type="entry name" value="ATP-grasp fold, A domain"/>
    <property type="match status" value="1"/>
</dbReference>